<sequence>MAFDLDVVRQTRRQKVGIRSRKGQIRIQTLANQVQIKSQIRRPKSHVPHGTHRRSIGHLDLRNERRRVLEVDRPPREQSAEVRQTKQGPRRGHTRPTIDERPRGGLVVRLRGKKGQELAYKGIVGKRAGVLHRGGFQRENDRAGCCVRVHKERMETVCHHRHTEGRQMDHGTLRSDRAHQGRSNQGSEILIREHQHLRS</sequence>
<evidence type="ECO:0000256" key="1">
    <source>
        <dbReference type="SAM" id="MobiDB-lite"/>
    </source>
</evidence>
<feature type="compositionally biased region" description="Basic and acidic residues" evidence="1">
    <location>
        <begin position="161"/>
        <end position="179"/>
    </location>
</feature>
<proteinExistence type="predicted"/>
<evidence type="ECO:0000313" key="3">
    <source>
        <dbReference type="Proteomes" id="UP000288011"/>
    </source>
</evidence>
<evidence type="ECO:0000313" key="2">
    <source>
        <dbReference type="EMBL" id="APG55844.1"/>
    </source>
</evidence>
<dbReference type="Proteomes" id="UP000288011">
    <property type="component" value="Segment"/>
</dbReference>
<feature type="compositionally biased region" description="Basic and acidic residues" evidence="1">
    <location>
        <begin position="68"/>
        <end position="84"/>
    </location>
</feature>
<dbReference type="GeneID" id="80521774"/>
<dbReference type="KEGG" id="vg:80521774"/>
<dbReference type="EMBL" id="KU058671">
    <property type="protein sequence ID" value="APG55844.1"/>
    <property type="molecule type" value="Genomic_DNA"/>
</dbReference>
<protein>
    <submittedName>
        <fullName evidence="2">Rep</fullName>
    </submittedName>
</protein>
<name>A0A1W5PVV2_9VIRU</name>
<feature type="compositionally biased region" description="Basic and acidic residues" evidence="1">
    <location>
        <begin position="190"/>
        <end position="199"/>
    </location>
</feature>
<accession>A0A1W5PVV2</accession>
<feature type="region of interest" description="Disordered" evidence="1">
    <location>
        <begin position="68"/>
        <end position="104"/>
    </location>
</feature>
<organism evidence="2 3">
    <name type="scientific">Macaca mulatta feces associated virus 3</name>
    <dbReference type="NCBI Taxonomy" id="2499225"/>
    <lineage>
        <taxon>Viruses</taxon>
        <taxon>Monodnaviria</taxon>
        <taxon>Shotokuvirae</taxon>
        <taxon>Cressdnaviricota</taxon>
        <taxon>Arfiviricetes</taxon>
        <taxon>Cremevirales</taxon>
        <taxon>Smacoviridae</taxon>
        <taxon>Porprismacovirus</taxon>
        <taxon>Porprismacovirus macas3</taxon>
    </lineage>
</organism>
<feature type="region of interest" description="Disordered" evidence="1">
    <location>
        <begin position="161"/>
        <end position="199"/>
    </location>
</feature>
<keyword evidence="3" id="KW-1185">Reference proteome</keyword>
<reference evidence="2 3" key="1">
    <citation type="submission" date="2015-11" db="EMBL/GenBank/DDBJ databases">
        <title>Gut virome of resus macaques with acute and chronic diarrhea versus healthy controlls.</title>
        <authorList>
            <person name="Kapusinszky B."/>
            <person name="Ardeshir A."/>
            <person name="Mulvaney U."/>
            <person name="Deng X."/>
            <person name="Delwart E.L."/>
        </authorList>
    </citation>
    <scope>NUCLEOTIDE SEQUENCE [LARGE SCALE GENOMIC DNA]</scope>
    <source>
        <strain evidence="2">Masavirus</strain>
    </source>
</reference>
<dbReference type="RefSeq" id="YP_010784553.1">
    <property type="nucleotide sequence ID" value="NC_075295.1"/>
</dbReference>